<comment type="caution">
    <text evidence="1">The sequence shown here is derived from an EMBL/GenBank/DDBJ whole genome shotgun (WGS) entry which is preliminary data.</text>
</comment>
<accession>A0A081RUM2</accession>
<gene>
    <name evidence="1" type="ORF">MEG1DRAFT_02962</name>
</gene>
<sequence>MNMNEILNNEDYSGNKKNSHKELVNGSFNEGYHGWRIPVPETAKILSENGINFLRIQSVTGSGVIDQIIEGLEPNTKYKLTGTARLSAESSPAYFGLQNRTLGPDSFAVSSTEFTTGSIELSTDKEGLLRVYLLKDQIGPRPSGATADFTGFTLEKA</sequence>
<dbReference type="PATRIC" id="fig|1393735.3.peg.3016"/>
<dbReference type="Gene3D" id="2.60.120.260">
    <property type="entry name" value="Galactose-binding domain-like"/>
    <property type="match status" value="1"/>
</dbReference>
<dbReference type="Proteomes" id="UP000028002">
    <property type="component" value="Unassembled WGS sequence"/>
</dbReference>
<name>A0A081RUM2_PHOTE</name>
<reference evidence="1 2" key="1">
    <citation type="submission" date="2014-03" db="EMBL/GenBank/DDBJ databases">
        <title>Draft Genome of Photorhabdus temperata Meg1.</title>
        <authorList>
            <person name="Hurst S.G.IV."/>
            <person name="Morris K."/>
            <person name="Thomas K."/>
            <person name="Tisa L.S."/>
        </authorList>
    </citation>
    <scope>NUCLEOTIDE SEQUENCE [LARGE SCALE GENOMIC DNA]</scope>
    <source>
        <strain evidence="1 2">Meg1</strain>
    </source>
</reference>
<organism evidence="1 2">
    <name type="scientific">Photorhabdus temperata subsp. temperata Meg1</name>
    <dbReference type="NCBI Taxonomy" id="1393735"/>
    <lineage>
        <taxon>Bacteria</taxon>
        <taxon>Pseudomonadati</taxon>
        <taxon>Pseudomonadota</taxon>
        <taxon>Gammaproteobacteria</taxon>
        <taxon>Enterobacterales</taxon>
        <taxon>Morganellaceae</taxon>
        <taxon>Photorhabdus</taxon>
    </lineage>
</organism>
<evidence type="ECO:0000313" key="2">
    <source>
        <dbReference type="Proteomes" id="UP000028002"/>
    </source>
</evidence>
<dbReference type="EMBL" id="JGVH01000050">
    <property type="protein sequence ID" value="KER02375.1"/>
    <property type="molecule type" value="Genomic_DNA"/>
</dbReference>
<evidence type="ECO:0000313" key="1">
    <source>
        <dbReference type="EMBL" id="KER02375.1"/>
    </source>
</evidence>
<proteinExistence type="predicted"/>
<protein>
    <submittedName>
        <fullName evidence="1">Putative carbohydrate binding protein</fullName>
    </submittedName>
</protein>
<dbReference type="AlphaFoldDB" id="A0A081RUM2"/>
<dbReference type="RefSeq" id="WP_023045530.1">
    <property type="nucleotide sequence ID" value="NZ_CAWLUD010000050.1"/>
</dbReference>